<accession>A0A8A4UYY5</accession>
<evidence type="ECO:0000313" key="8">
    <source>
        <dbReference type="EMBL" id="QTD67220.1"/>
    </source>
</evidence>
<dbReference type="PANTHER" id="PTHR10068:SF14">
    <property type="entry name" value="CELL WALL ADHESIN EAP1"/>
    <property type="match status" value="1"/>
</dbReference>
<dbReference type="Proteomes" id="UP000663932">
    <property type="component" value="Chromosome"/>
</dbReference>
<dbReference type="NCBIfam" id="TIGR01168">
    <property type="entry name" value="YSIRK_signal"/>
    <property type="match status" value="1"/>
</dbReference>
<feature type="compositionally biased region" description="Basic and acidic residues" evidence="5">
    <location>
        <begin position="112"/>
        <end position="133"/>
    </location>
</feature>
<dbReference type="RefSeq" id="WP_207991393.1">
    <property type="nucleotide sequence ID" value="NZ_CP071801.1"/>
</dbReference>
<reference evidence="8" key="1">
    <citation type="submission" date="2021-03" db="EMBL/GenBank/DDBJ databases">
        <title>Whole genome sequence of Lactobacillus gasseri HL75.</title>
        <authorList>
            <person name="Kim J.-M."/>
            <person name="Chung S.H."/>
            <person name="Kim J.-S."/>
        </authorList>
    </citation>
    <scope>NUCLEOTIDE SEQUENCE</scope>
    <source>
        <strain evidence="8">HL75</strain>
    </source>
</reference>
<dbReference type="PANTHER" id="PTHR10068">
    <property type="entry name" value="BONE MARROW PROTEOGLYCAN"/>
    <property type="match status" value="1"/>
</dbReference>
<keyword evidence="6" id="KW-0812">Transmembrane</keyword>
<dbReference type="Gene3D" id="2.60.40.4300">
    <property type="match status" value="6"/>
</dbReference>
<dbReference type="InterPro" id="IPR019931">
    <property type="entry name" value="LPXTG_anchor"/>
</dbReference>
<evidence type="ECO:0000256" key="2">
    <source>
        <dbReference type="ARBA" id="ARBA00022525"/>
    </source>
</evidence>
<evidence type="ECO:0000256" key="4">
    <source>
        <dbReference type="ARBA" id="ARBA00023088"/>
    </source>
</evidence>
<dbReference type="NCBIfam" id="TIGR01167">
    <property type="entry name" value="LPXTG_anchor"/>
    <property type="match status" value="1"/>
</dbReference>
<evidence type="ECO:0000256" key="1">
    <source>
        <dbReference type="ARBA" id="ARBA00022512"/>
    </source>
</evidence>
<dbReference type="Pfam" id="PF17966">
    <property type="entry name" value="Muc_B2"/>
    <property type="match status" value="6"/>
</dbReference>
<evidence type="ECO:0000313" key="9">
    <source>
        <dbReference type="Proteomes" id="UP000663932"/>
    </source>
</evidence>
<keyword evidence="4" id="KW-0572">Peptidoglycan-anchor</keyword>
<evidence type="ECO:0000256" key="3">
    <source>
        <dbReference type="ARBA" id="ARBA00022729"/>
    </source>
</evidence>
<feature type="region of interest" description="Disordered" evidence="5">
    <location>
        <begin position="95"/>
        <end position="133"/>
    </location>
</feature>
<protein>
    <submittedName>
        <fullName evidence="8">YSIRK-type signal peptide-containing protein</fullName>
    </submittedName>
</protein>
<name>A0A8A4UYY5_LACGS</name>
<feature type="compositionally biased region" description="Polar residues" evidence="5">
    <location>
        <begin position="2295"/>
        <end position="2312"/>
    </location>
</feature>
<dbReference type="Pfam" id="PF04650">
    <property type="entry name" value="YSIRK_signal"/>
    <property type="match status" value="1"/>
</dbReference>
<keyword evidence="1" id="KW-0134">Cell wall</keyword>
<sequence>MNNRKYIKNSANARQRFSIRKLTIGTASVLLGTVFYLGTSETTAQAASADSAEKEVQTVATSPIVKNEATTVKSSADTNAKTQVVHQKTAELAKTGVENKTDKSTVQATEANVDKKDDKPVATKDVNSAEKVRQNTQTLDTLKAVPTNTAELNESKVQINSEVSKNSSKILNNSFVSLQSDSSDKNLKVSASLSGTEYNPSQNQTIQMTFQVSNNKAGDKFRLHFDSGAYMVTPTALPSAFGSMNKVQNSDGSYDVTYSLTKSATINQTLSIGFIDEAHAKAMPYNAGTELKNIQIFYNENSQPIKTLTFNQVVVPQLNPSWRRISPSSSAVKKLFPNYDYKWQLTLGQKTGINGDISSGGTSGPSPLINHETTITIPVPESFVLNTEKTIAENSSSATVTQAGKGKDIIVKLANTTLSSSVLNIWGHFDMVQPAEDTTVSGSKEIEVSEDVGAKQPLTGMAGIFKEIIQGSNEHVPVGEALRGYIGGAHNGYDGPYQKGQVPYTASHKEIVLYNYSVGNLQGRPVNDVHLKITVPDGVTITKLVGTNVKDFNYQINYVDNSVKSGMISNGEAVAIENGTNISNIVLTIPQLGIDSLNPHGLIWGGQGIDVGFSLYGFVNENYRNGQKVNLGDTLTSDLYPYFDTPSDEGYYTASQSVVAEEKDSITINFTASNYNYAPGNYGGTLTIGGWYAKKAVDPIFYLVMPSNALADLSTSSFKFGETKPKVSSFSVNGYQVVKVDYTGIKITGGDITIYLKNLPDSSSVTTNNGHVYLYAPSNIVKDYSLNEYPTVKDSDVNYVEGKTSALDLGSFNWITQLGQGLTSVELAQGNEDGNLDLNGKSDDKKSDTMTYTVSVINGQKYDIKNTHVLINLPTESSSSFSFVLNENNSVKIIDLNTQQEIAGKISYYSNLSDLKDHIVGGAVNSAKNAKSILVDIDNLPSNHSYRIVLNGTDSTLGYDAGKTGILSSVVWSDNTQSLDSLFIESTSNNASRITISGNSVVNIVFKYKDSADREQVVAADAIELKNNQDLLSYGTGKVLAALKKLQDAKKIPEDYVVKDATQPQEVINADHGDYPSGIKNEKAQLNQQAKVYFDGDTLVYELVKNTQSATLRFYDDTDHKFIELAPDVNITGKSDADISFEIPAKYDFSKYKFVMVARGNDPTQSDDKLAGNQLSEINYGKFDNDINEDQIFIAHFIHKTASVKNTKTVTEIIRYVYEDGTKAHDDVQKEVTFTKTATEDLVTGKEMSSWSKPQEFEEVVSPEIAGYTPDQEKINSVTVSHDSKDVVRTVTYKANPQKITVNYIDDTTGKTLSTKELNGKSDEKSGYTTSDSIANYEKQHYDLVSDETNGSELVFDHDDKVDQVYNVHFTHHMTSINDTKKINETIHYVYKDGTKAHDDINGQPVIFTRDGQRDEVTNKEHWNDWKSEKDSFDEVNSPKIAGYTPDFATIEKITVKPEDSDVVKTVTYKANPQKIIVNYIDDTTGKTLSTKELNGKSDEKSDYTTKDSIAEYEKQHYDLVSDDTNGNELLFDHDDDVDQVYNVHLTHHMTPINDTKTINETIHYIYEDGKTASPDVVGTPVIFTHDGERDEVTNKEHWNDWKSEKDSFDAVKSPEVAGYTPDIDTVPEIKVEPTDSDIDRTVTYKADEQKAKLRFYDDTDHKFIELAPDINTTGQSNGNISFNVPYDFSNYSFIEVDSSNDPADKSNKLNGDTLDKVNYGNFDKDKNTDQIFIAHFTHKTAPVKDTKTVTETVHYVYEDGTKAHDDVQKEVTFTKTGTKDLVTGEEKSNWSKSKEFEEVVSSEIAGYTPDQEKIDSVTVSHDSKDIVRIVTYKANLQKITVNYVDDTTGKTLATKELNGKSDEKSGYTTSDSIANYEKQHYDLVSDETNGSELIFDHDDKVDQVYNVHLIHHLSSISDTKTINETIHYVYEDGKTARPDVIGTPVVFTRDGERDEVTNEDMWNDWTTKKDSFDKVQSPEIVGYIPNVDAVPEIKVEPTDSDIDRTVTYKADEQKAKLRFYDDTDHKFIELAPDINTTGQSNGNISFNVPYDFSNYSFIEVDSSNDPADKSNKLNGDTLDKVNYGNFDKDKNTDQIFIAHFTHKTAPVKDTKAVTEIVHYLYEDGAKAHDDVQKQVIFTKTGSKDLVTGKEKSSWSGPQVFNEVFSSEIPGYTPDQGKINSMVVSKDSKDIERTVIYKAKPVEPTTPDKPTQPSKPTKPEEPTTPGKPVQPGEPTKPEEPTTPAKPVQPSEPTKPEEPTTPGKPAQPSEPTKPEEPIIPGKPAQPSEPTKPEEQTIPNKPNQSNETESSKTVAQINRLNKSKNIEASNTSTSLTHTTYAVGTSRNVTSAKQINRARTTLPQTGSQKTDLSLAGLALASVGAIIGLIGGKERKRRKR</sequence>
<keyword evidence="3" id="KW-0732">Signal</keyword>
<keyword evidence="6" id="KW-1133">Transmembrane helix</keyword>
<organism evidence="8 9">
    <name type="scientific">Lactobacillus gasseri</name>
    <dbReference type="NCBI Taxonomy" id="1596"/>
    <lineage>
        <taxon>Bacteria</taxon>
        <taxon>Bacillati</taxon>
        <taxon>Bacillota</taxon>
        <taxon>Bacilli</taxon>
        <taxon>Lactobacillales</taxon>
        <taxon>Lactobacillaceae</taxon>
        <taxon>Lactobacillus</taxon>
    </lineage>
</organism>
<dbReference type="InterPro" id="IPR005877">
    <property type="entry name" value="YSIRK_signal_dom"/>
</dbReference>
<proteinExistence type="predicted"/>
<dbReference type="PROSITE" id="PS50847">
    <property type="entry name" value="GRAM_POS_ANCHORING"/>
    <property type="match status" value="1"/>
</dbReference>
<feature type="transmembrane region" description="Helical" evidence="6">
    <location>
        <begin position="2369"/>
        <end position="2388"/>
    </location>
</feature>
<evidence type="ECO:0000256" key="6">
    <source>
        <dbReference type="SAM" id="Phobius"/>
    </source>
</evidence>
<evidence type="ECO:0000256" key="5">
    <source>
        <dbReference type="SAM" id="MobiDB-lite"/>
    </source>
</evidence>
<dbReference type="InterPro" id="IPR041558">
    <property type="entry name" value="MucBP_2"/>
</dbReference>
<dbReference type="Pfam" id="PF17965">
    <property type="entry name" value="MucBP_2"/>
    <property type="match status" value="3"/>
</dbReference>
<keyword evidence="6" id="KW-0472">Membrane</keyword>
<evidence type="ECO:0000259" key="7">
    <source>
        <dbReference type="PROSITE" id="PS50847"/>
    </source>
</evidence>
<keyword evidence="2" id="KW-0964">Secreted</keyword>
<dbReference type="EMBL" id="CP071801">
    <property type="protein sequence ID" value="QTD67220.1"/>
    <property type="molecule type" value="Genomic_DNA"/>
</dbReference>
<gene>
    <name evidence="8" type="ORF">J3E67_001669</name>
</gene>
<dbReference type="Gene3D" id="3.10.20.470">
    <property type="match status" value="3"/>
</dbReference>
<dbReference type="InterPro" id="IPR041495">
    <property type="entry name" value="Mub_B2"/>
</dbReference>
<feature type="domain" description="Gram-positive cocci surface proteins LPxTG" evidence="7">
    <location>
        <begin position="2359"/>
        <end position="2396"/>
    </location>
</feature>
<feature type="region of interest" description="Disordered" evidence="5">
    <location>
        <begin position="2197"/>
        <end position="2312"/>
    </location>
</feature>